<dbReference type="InterPro" id="IPR044824">
    <property type="entry name" value="MAIN-like"/>
</dbReference>
<dbReference type="GO" id="GO:0010073">
    <property type="term" value="P:meristem maintenance"/>
    <property type="evidence" value="ECO:0007669"/>
    <property type="project" value="InterPro"/>
</dbReference>
<dbReference type="EMBL" id="JAZDWU010000007">
    <property type="protein sequence ID" value="KAK9997680.1"/>
    <property type="molecule type" value="Genomic_DNA"/>
</dbReference>
<dbReference type="Proteomes" id="UP001459277">
    <property type="component" value="Unassembled WGS sequence"/>
</dbReference>
<comment type="caution">
    <text evidence="2">The sequence shown here is derived from an EMBL/GenBank/DDBJ whole genome shotgun (WGS) entry which is preliminary data.</text>
</comment>
<dbReference type="InterPro" id="IPR019557">
    <property type="entry name" value="AminoTfrase-like_pln_mobile"/>
</dbReference>
<dbReference type="PANTHER" id="PTHR46033">
    <property type="entry name" value="PROTEIN MAIN-LIKE 2"/>
    <property type="match status" value="1"/>
</dbReference>
<accession>A0AAW2CMC0</accession>
<evidence type="ECO:0000313" key="3">
    <source>
        <dbReference type="Proteomes" id="UP001459277"/>
    </source>
</evidence>
<dbReference type="PANTHER" id="PTHR46033:SF8">
    <property type="entry name" value="PROTEIN MAINTENANCE OF MERISTEMS-LIKE"/>
    <property type="match status" value="1"/>
</dbReference>
<name>A0AAW2CMC0_9ROSI</name>
<organism evidence="2 3">
    <name type="scientific">Lithocarpus litseifolius</name>
    <dbReference type="NCBI Taxonomy" id="425828"/>
    <lineage>
        <taxon>Eukaryota</taxon>
        <taxon>Viridiplantae</taxon>
        <taxon>Streptophyta</taxon>
        <taxon>Embryophyta</taxon>
        <taxon>Tracheophyta</taxon>
        <taxon>Spermatophyta</taxon>
        <taxon>Magnoliopsida</taxon>
        <taxon>eudicotyledons</taxon>
        <taxon>Gunneridae</taxon>
        <taxon>Pentapetalae</taxon>
        <taxon>rosids</taxon>
        <taxon>fabids</taxon>
        <taxon>Fagales</taxon>
        <taxon>Fagaceae</taxon>
        <taxon>Lithocarpus</taxon>
    </lineage>
</organism>
<gene>
    <name evidence="2" type="ORF">SO802_022366</name>
</gene>
<feature type="domain" description="Aminotransferase-like plant mobile" evidence="1">
    <location>
        <begin position="117"/>
        <end position="172"/>
    </location>
</feature>
<evidence type="ECO:0000313" key="2">
    <source>
        <dbReference type="EMBL" id="KAK9997680.1"/>
    </source>
</evidence>
<proteinExistence type="predicted"/>
<dbReference type="Pfam" id="PF10536">
    <property type="entry name" value="PMD"/>
    <property type="match status" value="1"/>
</dbReference>
<sequence>MVRDLAYGIRNILNRNLGLALTVLHGVTDSTSIQNFIVSIYIMAAVAAEIPDEFGPGPMEGLVLRFIKEHRSCAIWEGKDPGELTCRGRNDEFQKRLPMVDDRVLDIVKRVGLEGLHRTPSREIDHNLITAFVERWRPKTHTFHLPHGETTITLQDVEVLLGIPIDGEAMVGTT</sequence>
<reference evidence="2 3" key="1">
    <citation type="submission" date="2024-01" db="EMBL/GenBank/DDBJ databases">
        <title>A telomere-to-telomere, gap-free genome of sweet tea (Lithocarpus litseifolius).</title>
        <authorList>
            <person name="Zhou J."/>
        </authorList>
    </citation>
    <scope>NUCLEOTIDE SEQUENCE [LARGE SCALE GENOMIC DNA]</scope>
    <source>
        <strain evidence="2">Zhou-2022a</strain>
        <tissue evidence="2">Leaf</tissue>
    </source>
</reference>
<evidence type="ECO:0000259" key="1">
    <source>
        <dbReference type="Pfam" id="PF10536"/>
    </source>
</evidence>
<keyword evidence="3" id="KW-1185">Reference proteome</keyword>
<dbReference type="AlphaFoldDB" id="A0AAW2CMC0"/>
<protein>
    <recommendedName>
        <fullName evidence="1">Aminotransferase-like plant mobile domain-containing protein</fullName>
    </recommendedName>
</protein>